<protein>
    <submittedName>
        <fullName evidence="5">Uncharacterized protein</fullName>
    </submittedName>
</protein>
<comment type="subcellular location">
    <subcellularLocation>
        <location evidence="1">Nucleus</location>
    </subcellularLocation>
</comment>
<evidence type="ECO:0000313" key="5">
    <source>
        <dbReference type="EMBL" id="KAF9792139.1"/>
    </source>
</evidence>
<feature type="compositionally biased region" description="Acidic residues" evidence="4">
    <location>
        <begin position="745"/>
        <end position="765"/>
    </location>
</feature>
<dbReference type="EMBL" id="WIUZ02000001">
    <property type="protein sequence ID" value="KAF9792139.1"/>
    <property type="molecule type" value="Genomic_DNA"/>
</dbReference>
<evidence type="ECO:0000256" key="4">
    <source>
        <dbReference type="SAM" id="MobiDB-lite"/>
    </source>
</evidence>
<dbReference type="Proteomes" id="UP000736335">
    <property type="component" value="Unassembled WGS sequence"/>
</dbReference>
<dbReference type="InterPro" id="IPR036322">
    <property type="entry name" value="WD40_repeat_dom_sf"/>
</dbReference>
<reference evidence="5" key="2">
    <citation type="submission" date="2020-11" db="EMBL/GenBank/DDBJ databases">
        <authorList>
            <consortium name="DOE Joint Genome Institute"/>
            <person name="Kuo A."/>
            <person name="Miyauchi S."/>
            <person name="Kiss E."/>
            <person name="Drula E."/>
            <person name="Kohler A."/>
            <person name="Sanchez-Garcia M."/>
            <person name="Andreopoulos B."/>
            <person name="Barry K.W."/>
            <person name="Bonito G."/>
            <person name="Buee M."/>
            <person name="Carver A."/>
            <person name="Chen C."/>
            <person name="Cichocki N."/>
            <person name="Clum A."/>
            <person name="Culley D."/>
            <person name="Crous P.W."/>
            <person name="Fauchery L."/>
            <person name="Girlanda M."/>
            <person name="Hayes R."/>
            <person name="Keri Z."/>
            <person name="Labutti K."/>
            <person name="Lipzen A."/>
            <person name="Lombard V."/>
            <person name="Magnuson J."/>
            <person name="Maillard F."/>
            <person name="Morin E."/>
            <person name="Murat C."/>
            <person name="Nolan M."/>
            <person name="Ohm R."/>
            <person name="Pangilinan J."/>
            <person name="Pereira M."/>
            <person name="Perotto S."/>
            <person name="Peter M."/>
            <person name="Riley R."/>
            <person name="Sitrit Y."/>
            <person name="Stielow B."/>
            <person name="Szollosi G."/>
            <person name="Zifcakova L."/>
            <person name="Stursova M."/>
            <person name="Spatafora J.W."/>
            <person name="Tedersoo L."/>
            <person name="Vaario L.-M."/>
            <person name="Yamada A."/>
            <person name="Yan M."/>
            <person name="Wang P."/>
            <person name="Xu J."/>
            <person name="Bruns T."/>
            <person name="Baldrian P."/>
            <person name="Vilgalys R."/>
            <person name="Henrissat B."/>
            <person name="Grigoriev I.V."/>
            <person name="Hibbett D."/>
            <person name="Nagy L.G."/>
            <person name="Martin F.M."/>
        </authorList>
    </citation>
    <scope>NUCLEOTIDE SEQUENCE</scope>
    <source>
        <strain evidence="5">UH-Tt-Lm1</strain>
    </source>
</reference>
<organism evidence="5 6">
    <name type="scientific">Thelephora terrestris</name>
    <dbReference type="NCBI Taxonomy" id="56493"/>
    <lineage>
        <taxon>Eukaryota</taxon>
        <taxon>Fungi</taxon>
        <taxon>Dikarya</taxon>
        <taxon>Basidiomycota</taxon>
        <taxon>Agaricomycotina</taxon>
        <taxon>Agaricomycetes</taxon>
        <taxon>Thelephorales</taxon>
        <taxon>Thelephoraceae</taxon>
        <taxon>Thelephora</taxon>
    </lineage>
</organism>
<evidence type="ECO:0000313" key="6">
    <source>
        <dbReference type="Proteomes" id="UP000736335"/>
    </source>
</evidence>
<dbReference type="SUPFAM" id="SSF50978">
    <property type="entry name" value="WD40 repeat-like"/>
    <property type="match status" value="1"/>
</dbReference>
<dbReference type="GO" id="GO:0005634">
    <property type="term" value="C:nucleus"/>
    <property type="evidence" value="ECO:0007669"/>
    <property type="project" value="UniProtKB-SubCell"/>
</dbReference>
<keyword evidence="2" id="KW-0804">Transcription</keyword>
<feature type="region of interest" description="Disordered" evidence="4">
    <location>
        <begin position="738"/>
        <end position="765"/>
    </location>
</feature>
<feature type="compositionally biased region" description="Acidic residues" evidence="4">
    <location>
        <begin position="22"/>
        <end position="35"/>
    </location>
</feature>
<feature type="region of interest" description="Disordered" evidence="4">
    <location>
        <begin position="1"/>
        <end position="123"/>
    </location>
</feature>
<feature type="compositionally biased region" description="Basic residues" evidence="4">
    <location>
        <begin position="1"/>
        <end position="11"/>
    </location>
</feature>
<reference evidence="5" key="1">
    <citation type="journal article" date="2020" name="Nat. Commun.">
        <title>Large-scale genome sequencing of mycorrhizal fungi provides insights into the early evolution of symbiotic traits.</title>
        <authorList>
            <person name="Miyauchi S."/>
            <person name="Kiss E."/>
            <person name="Kuo A."/>
            <person name="Drula E."/>
            <person name="Kohler A."/>
            <person name="Sanchez-Garcia M."/>
            <person name="Morin E."/>
            <person name="Andreopoulos B."/>
            <person name="Barry K.W."/>
            <person name="Bonito G."/>
            <person name="Buee M."/>
            <person name="Carver A."/>
            <person name="Chen C."/>
            <person name="Cichocki N."/>
            <person name="Clum A."/>
            <person name="Culley D."/>
            <person name="Crous P.W."/>
            <person name="Fauchery L."/>
            <person name="Girlanda M."/>
            <person name="Hayes R.D."/>
            <person name="Keri Z."/>
            <person name="LaButti K."/>
            <person name="Lipzen A."/>
            <person name="Lombard V."/>
            <person name="Magnuson J."/>
            <person name="Maillard F."/>
            <person name="Murat C."/>
            <person name="Nolan M."/>
            <person name="Ohm R.A."/>
            <person name="Pangilinan J."/>
            <person name="Pereira M.F."/>
            <person name="Perotto S."/>
            <person name="Peter M."/>
            <person name="Pfister S."/>
            <person name="Riley R."/>
            <person name="Sitrit Y."/>
            <person name="Stielow J.B."/>
            <person name="Szollosi G."/>
            <person name="Zifcakova L."/>
            <person name="Stursova M."/>
            <person name="Spatafora J.W."/>
            <person name="Tedersoo L."/>
            <person name="Vaario L.M."/>
            <person name="Yamada A."/>
            <person name="Yan M."/>
            <person name="Wang P."/>
            <person name="Xu J."/>
            <person name="Bruns T."/>
            <person name="Baldrian P."/>
            <person name="Vilgalys R."/>
            <person name="Dunand C."/>
            <person name="Henrissat B."/>
            <person name="Grigoriev I.V."/>
            <person name="Hibbett D."/>
            <person name="Nagy L.G."/>
            <person name="Martin F.M."/>
        </authorList>
    </citation>
    <scope>NUCLEOTIDE SEQUENCE</scope>
    <source>
        <strain evidence="5">UH-Tt-Lm1</strain>
    </source>
</reference>
<dbReference type="OrthoDB" id="4703at2759"/>
<dbReference type="PANTHER" id="PTHR15052:SF2">
    <property type="entry name" value="GENERAL TRANSCRIPTION FACTOR 3C POLYPEPTIDE 2"/>
    <property type="match status" value="1"/>
</dbReference>
<dbReference type="Gene3D" id="2.130.10.10">
    <property type="entry name" value="YVTN repeat-like/Quinoprotein amine dehydrogenase"/>
    <property type="match status" value="1"/>
</dbReference>
<dbReference type="AlphaFoldDB" id="A0A9P6HP83"/>
<gene>
    <name evidence="5" type="ORF">BJ322DRAFT_1132379</name>
</gene>
<evidence type="ECO:0000256" key="1">
    <source>
        <dbReference type="ARBA" id="ARBA00004123"/>
    </source>
</evidence>
<dbReference type="InterPro" id="IPR015943">
    <property type="entry name" value="WD40/YVTN_repeat-like_dom_sf"/>
</dbReference>
<keyword evidence="3" id="KW-0539">Nucleus</keyword>
<accession>A0A9P6HP83</accession>
<dbReference type="GO" id="GO:0006383">
    <property type="term" value="P:transcription by RNA polymerase III"/>
    <property type="evidence" value="ECO:0007669"/>
    <property type="project" value="TreeGrafter"/>
</dbReference>
<feature type="compositionally biased region" description="Acidic residues" evidence="4">
    <location>
        <begin position="44"/>
        <end position="56"/>
    </location>
</feature>
<evidence type="ECO:0000256" key="2">
    <source>
        <dbReference type="ARBA" id="ARBA00023163"/>
    </source>
</evidence>
<keyword evidence="6" id="KW-1185">Reference proteome</keyword>
<name>A0A9P6HP83_9AGAM</name>
<dbReference type="GO" id="GO:0000127">
    <property type="term" value="C:transcription factor TFIIIC complex"/>
    <property type="evidence" value="ECO:0007669"/>
    <property type="project" value="TreeGrafter"/>
</dbReference>
<sequence length="765" mass="82992">MPQQLRSRRSRPNYAALHTGEDAEVYDPDPEELESGSEFAANDSDADGGAQDDDAVEPNAEGSGDESGDEAGPSSKATPQVKKSKAKSQGPTSRPRKSVPAGLSKPSKSILPTTHHRHRPPPLFRRDAQVERLLDSPTLFQPSATVLTNSFTSSARTTKRLERSWSRNVGPGPVHEILEDRAWFKEAAPTAATASEAGRRPVVYDAVKLDGKYRIISEREASSHIAHLTGPEAHGLSCHFGKLGNQTKVGLKPLESINLSETTPQNYSNVFNAGGPVWGLDWCPIHTGDRENVSYRHYIAVGTHPPTYAPKIGARVSRPSPSGIQIWSFSLEEGKARTRCEALLCIESGHANELKWCPLPSHDSLGTEHVPNRPRKLGLLAGTFEDGSFSVFVVPYPGDLRLPNTQGPIYVKIDPIIRIELQDTSYWAFDWANSEVVAIGCTNGTVAVYNISNPIREGKPLDEGGLFLSLVLPVASEATADILPHFCAPIHQSAIRAVTWLRVPPSSASGSPLWDEDPVIIATGGYDGAQGYVDLRDGVMNEFNRTRDVVNDISFSPYIAGTISIDHENSVKVFSASPSLLGKGHNLFNASGPIWSIESSDYHPYVATGCADGSCITTNMLRPPRRGDVPFFYYKIYQLDYSRNAGEYRMLEQFLPQETLDRLTASKARSKNPEATPAQTNSGAWAPEVSVQRVAWNNGNGLGNCQLLVSGTGSGLCRIDWVTGRWFKGRKLGSGGIEALRGEVDGDGDVDMDDAEGDGEGEGLD</sequence>
<evidence type="ECO:0000256" key="3">
    <source>
        <dbReference type="ARBA" id="ARBA00023242"/>
    </source>
</evidence>
<dbReference type="PANTHER" id="PTHR15052">
    <property type="entry name" value="RNA POLYMERASE III TRANSCRIPTION INITIATION FACTOR COMPLEX SUBUNIT"/>
    <property type="match status" value="1"/>
</dbReference>
<proteinExistence type="predicted"/>
<comment type="caution">
    <text evidence="5">The sequence shown here is derived from an EMBL/GenBank/DDBJ whole genome shotgun (WGS) entry which is preliminary data.</text>
</comment>
<dbReference type="InterPro" id="IPR052416">
    <property type="entry name" value="GTF3C_component"/>
</dbReference>